<dbReference type="InterPro" id="IPR007816">
    <property type="entry name" value="ResB-like_domain"/>
</dbReference>
<feature type="region of interest" description="Disordered" evidence="6">
    <location>
        <begin position="528"/>
        <end position="550"/>
    </location>
</feature>
<proteinExistence type="predicted"/>
<dbReference type="InterPro" id="IPR023494">
    <property type="entry name" value="Cyt_c_bgen_Ccs1/CcsB/ResB"/>
</dbReference>
<feature type="domain" description="ResB-like" evidence="8">
    <location>
        <begin position="49"/>
        <end position="519"/>
    </location>
</feature>
<keyword evidence="2 7" id="KW-0812">Transmembrane</keyword>
<feature type="region of interest" description="Disordered" evidence="6">
    <location>
        <begin position="1"/>
        <end position="33"/>
    </location>
</feature>
<gene>
    <name evidence="9" type="ORF">CGZ91_03405</name>
</gene>
<feature type="transmembrane region" description="Helical" evidence="7">
    <location>
        <begin position="197"/>
        <end position="216"/>
    </location>
</feature>
<feature type="transmembrane region" description="Helical" evidence="7">
    <location>
        <begin position="52"/>
        <end position="69"/>
    </location>
</feature>
<keyword evidence="4 7" id="KW-1133">Transmembrane helix</keyword>
<dbReference type="Proteomes" id="UP000216300">
    <property type="component" value="Unassembled WGS sequence"/>
</dbReference>
<evidence type="ECO:0000313" key="9">
    <source>
        <dbReference type="EMBL" id="OYN92542.1"/>
    </source>
</evidence>
<feature type="compositionally biased region" description="Polar residues" evidence="6">
    <location>
        <begin position="1"/>
        <end position="25"/>
    </location>
</feature>
<keyword evidence="3" id="KW-0201">Cytochrome c-type biogenesis</keyword>
<dbReference type="OrthoDB" id="3949537at2"/>
<evidence type="ECO:0000256" key="1">
    <source>
        <dbReference type="ARBA" id="ARBA00004141"/>
    </source>
</evidence>
<feature type="compositionally biased region" description="Acidic residues" evidence="6">
    <location>
        <begin position="532"/>
        <end position="550"/>
    </location>
</feature>
<dbReference type="Pfam" id="PF05140">
    <property type="entry name" value="ResB"/>
    <property type="match status" value="1"/>
</dbReference>
<name>A0A255ESZ4_9ACTN</name>
<evidence type="ECO:0000256" key="7">
    <source>
        <dbReference type="SAM" id="Phobius"/>
    </source>
</evidence>
<evidence type="ECO:0000259" key="8">
    <source>
        <dbReference type="Pfam" id="PF05140"/>
    </source>
</evidence>
<keyword evidence="10" id="KW-1185">Reference proteome</keyword>
<dbReference type="EMBL" id="NMVJ01000001">
    <property type="protein sequence ID" value="OYN92542.1"/>
    <property type="molecule type" value="Genomic_DNA"/>
</dbReference>
<feature type="transmembrane region" description="Helical" evidence="7">
    <location>
        <begin position="468"/>
        <end position="488"/>
    </location>
</feature>
<dbReference type="GO" id="GO:0017004">
    <property type="term" value="P:cytochrome complex assembly"/>
    <property type="evidence" value="ECO:0007669"/>
    <property type="project" value="UniProtKB-KW"/>
</dbReference>
<comment type="subcellular location">
    <subcellularLocation>
        <location evidence="1">Membrane</location>
        <topology evidence="1">Multi-pass membrane protein</topology>
    </subcellularLocation>
</comment>
<reference evidence="9 10" key="1">
    <citation type="submission" date="2017-07" db="EMBL/GenBank/DDBJ databases">
        <title>Draft whole genome sequences of clinical Proprionibacteriaceae strains.</title>
        <authorList>
            <person name="Bernier A.-M."/>
            <person name="Bernard K."/>
            <person name="Domingo M.-C."/>
        </authorList>
    </citation>
    <scope>NUCLEOTIDE SEQUENCE [LARGE SCALE GENOMIC DNA]</scope>
    <source>
        <strain evidence="9 10">NML 150081</strain>
    </source>
</reference>
<comment type="caution">
    <text evidence="9">The sequence shown here is derived from an EMBL/GenBank/DDBJ whole genome shotgun (WGS) entry which is preliminary data.</text>
</comment>
<evidence type="ECO:0000313" key="10">
    <source>
        <dbReference type="Proteomes" id="UP000216300"/>
    </source>
</evidence>
<evidence type="ECO:0000256" key="3">
    <source>
        <dbReference type="ARBA" id="ARBA00022748"/>
    </source>
</evidence>
<dbReference type="PANTHER" id="PTHR31566:SF0">
    <property type="entry name" value="CYTOCHROME C BIOGENESIS PROTEIN CCS1, CHLOROPLASTIC"/>
    <property type="match status" value="1"/>
</dbReference>
<accession>A0A255ESZ4</accession>
<evidence type="ECO:0000256" key="6">
    <source>
        <dbReference type="SAM" id="MobiDB-lite"/>
    </source>
</evidence>
<evidence type="ECO:0000256" key="4">
    <source>
        <dbReference type="ARBA" id="ARBA00022989"/>
    </source>
</evidence>
<sequence length="550" mass="59590">MSKDGSVSNDGSVTEATAAEPTSPQKPRKKKPNPVVATLKWGWGQLTSMKTALLLLFLLALASIPGGILPQRPTVPFQVEDYLDQHPRIGPVLDAIGMFDVYNSAWFSAVYLLLFVSLLGCIIPRVRVYARALRRQPPRTPRKLGGLPTSATGTVDAGTDTVLDRAEEWLKSRRYRVRREADSVSAERGYLREAGNLVFHISLVGVLLGVGINSLWSFKGEAVVVEGQGFSNSLVQYDSFTHGAMVDPEQMAPFHLGLDAFEVEFETGPVQRGAARVFRAHAVVTEPGRDPQDRMLEVNKPLQIGGSTVHLIQHGYAPVVEVWDGNGDIAYAGAVVFLPQDGNFSSAGIINAPDGRPERLAFEGFFLPTADIDNELGPVSLFPDAYNPELFLNAWSGPPKAEETGIPQNVYVLDTSGLEPVQNADGTDTLRMRLKPGEQMVLPDGQGSIAFVGFNRWIKVQVSSSPGLWVIVGFTILGVIGVSASLFVRPRRMFLRLTGDEVAVAGLDRVDGRTGLREELDAFADAVGLSENEPDEVGEETAADPGEEDT</sequence>
<protein>
    <submittedName>
        <fullName evidence="9">Cytochrome C biogenesis protein</fullName>
    </submittedName>
</protein>
<evidence type="ECO:0000256" key="5">
    <source>
        <dbReference type="ARBA" id="ARBA00023136"/>
    </source>
</evidence>
<dbReference type="GO" id="GO:0016020">
    <property type="term" value="C:membrane"/>
    <property type="evidence" value="ECO:0007669"/>
    <property type="project" value="UniProtKB-SubCell"/>
</dbReference>
<keyword evidence="5 7" id="KW-0472">Membrane</keyword>
<evidence type="ECO:0000256" key="2">
    <source>
        <dbReference type="ARBA" id="ARBA00022692"/>
    </source>
</evidence>
<organism evidence="9 10">
    <name type="scientific">Parenemella sanctibonifatiensis</name>
    <dbReference type="NCBI Taxonomy" id="2016505"/>
    <lineage>
        <taxon>Bacteria</taxon>
        <taxon>Bacillati</taxon>
        <taxon>Actinomycetota</taxon>
        <taxon>Actinomycetes</taxon>
        <taxon>Propionibacteriales</taxon>
        <taxon>Propionibacteriaceae</taxon>
        <taxon>Parenemella</taxon>
    </lineage>
</organism>
<dbReference type="AlphaFoldDB" id="A0A255ESZ4"/>
<dbReference type="PANTHER" id="PTHR31566">
    <property type="entry name" value="CYTOCHROME C BIOGENESIS PROTEIN CCS1, CHLOROPLASTIC"/>
    <property type="match status" value="1"/>
</dbReference>
<feature type="transmembrane region" description="Helical" evidence="7">
    <location>
        <begin position="105"/>
        <end position="126"/>
    </location>
</feature>